<protein>
    <submittedName>
        <fullName evidence="1">Uncharacterized protein</fullName>
    </submittedName>
</protein>
<organism evidence="1 2">
    <name type="scientific">Heterobasidion irregulare (strain TC 32-1)</name>
    <dbReference type="NCBI Taxonomy" id="747525"/>
    <lineage>
        <taxon>Eukaryota</taxon>
        <taxon>Fungi</taxon>
        <taxon>Dikarya</taxon>
        <taxon>Basidiomycota</taxon>
        <taxon>Agaricomycotina</taxon>
        <taxon>Agaricomycetes</taxon>
        <taxon>Russulales</taxon>
        <taxon>Bondarzewiaceae</taxon>
        <taxon>Heterobasidion</taxon>
        <taxon>Heterobasidion annosum species complex</taxon>
    </lineage>
</organism>
<dbReference type="HOGENOM" id="CLU_1917316_0_0_1"/>
<accession>W4KAR2</accession>
<keyword evidence="2" id="KW-1185">Reference proteome</keyword>
<dbReference type="InParanoid" id="W4KAR2"/>
<evidence type="ECO:0000313" key="1">
    <source>
        <dbReference type="EMBL" id="ETW82917.1"/>
    </source>
</evidence>
<evidence type="ECO:0000313" key="2">
    <source>
        <dbReference type="Proteomes" id="UP000030671"/>
    </source>
</evidence>
<dbReference type="Proteomes" id="UP000030671">
    <property type="component" value="Unassembled WGS sequence"/>
</dbReference>
<dbReference type="AlphaFoldDB" id="W4KAR2"/>
<sequence length="132" mass="14949">MYTIKEWDNHIEASQSNSHWEHTAEMYHSGTISGSTLAAFYIRPNNSRHCSSVGNSLQPSMERLSSIHRRKGVPGAFSTLSTYTGQPIVSVRHFTANILTLWLMTPSWAITWMSGLHDLASVNIFSRDRERP</sequence>
<reference evidence="1 2" key="1">
    <citation type="journal article" date="2012" name="New Phytol.">
        <title>Insight into trade-off between wood decay and parasitism from the genome of a fungal forest pathogen.</title>
        <authorList>
            <person name="Olson A."/>
            <person name="Aerts A."/>
            <person name="Asiegbu F."/>
            <person name="Belbahri L."/>
            <person name="Bouzid O."/>
            <person name="Broberg A."/>
            <person name="Canback B."/>
            <person name="Coutinho P.M."/>
            <person name="Cullen D."/>
            <person name="Dalman K."/>
            <person name="Deflorio G."/>
            <person name="van Diepen L.T."/>
            <person name="Dunand C."/>
            <person name="Duplessis S."/>
            <person name="Durling M."/>
            <person name="Gonthier P."/>
            <person name="Grimwood J."/>
            <person name="Fossdal C.G."/>
            <person name="Hansson D."/>
            <person name="Henrissat B."/>
            <person name="Hietala A."/>
            <person name="Himmelstrand K."/>
            <person name="Hoffmeister D."/>
            <person name="Hogberg N."/>
            <person name="James T.Y."/>
            <person name="Karlsson M."/>
            <person name="Kohler A."/>
            <person name="Kues U."/>
            <person name="Lee Y.H."/>
            <person name="Lin Y.C."/>
            <person name="Lind M."/>
            <person name="Lindquist E."/>
            <person name="Lombard V."/>
            <person name="Lucas S."/>
            <person name="Lunden K."/>
            <person name="Morin E."/>
            <person name="Murat C."/>
            <person name="Park J."/>
            <person name="Raffaello T."/>
            <person name="Rouze P."/>
            <person name="Salamov A."/>
            <person name="Schmutz J."/>
            <person name="Solheim H."/>
            <person name="Stahlberg J."/>
            <person name="Velez H."/>
            <person name="de Vries R.P."/>
            <person name="Wiebenga A."/>
            <person name="Woodward S."/>
            <person name="Yakovlev I."/>
            <person name="Garbelotto M."/>
            <person name="Martin F."/>
            <person name="Grigoriev I.V."/>
            <person name="Stenlid J."/>
        </authorList>
    </citation>
    <scope>NUCLEOTIDE SEQUENCE [LARGE SCALE GENOMIC DNA]</scope>
    <source>
        <strain evidence="1 2">TC 32-1</strain>
    </source>
</reference>
<proteinExistence type="predicted"/>
<dbReference type="KEGG" id="hir:HETIRDRAFT_163329"/>
<gene>
    <name evidence="1" type="ORF">HETIRDRAFT_163329</name>
</gene>
<dbReference type="GeneID" id="20667839"/>
<name>W4KAR2_HETIT</name>
<dbReference type="RefSeq" id="XP_009545223.1">
    <property type="nucleotide sequence ID" value="XM_009546928.1"/>
</dbReference>
<dbReference type="EMBL" id="KI925457">
    <property type="protein sequence ID" value="ETW82917.1"/>
    <property type="molecule type" value="Genomic_DNA"/>
</dbReference>